<evidence type="ECO:0000256" key="1">
    <source>
        <dbReference type="ARBA" id="ARBA00006538"/>
    </source>
</evidence>
<dbReference type="PANTHER" id="PTHR10824">
    <property type="entry name" value="ACYL-COENZYME A THIOESTERASE-RELATED"/>
    <property type="match status" value="1"/>
</dbReference>
<organism evidence="5 6">
    <name type="scientific">Streptomyces solincola</name>
    <dbReference type="NCBI Taxonomy" id="2100817"/>
    <lineage>
        <taxon>Bacteria</taxon>
        <taxon>Bacillati</taxon>
        <taxon>Actinomycetota</taxon>
        <taxon>Actinomycetes</taxon>
        <taxon>Kitasatosporales</taxon>
        <taxon>Streptomycetaceae</taxon>
        <taxon>Streptomyces</taxon>
    </lineage>
</organism>
<keyword evidence="6" id="KW-1185">Reference proteome</keyword>
<feature type="active site" description="Charge relay system" evidence="2">
    <location>
        <position position="264"/>
    </location>
</feature>
<dbReference type="Pfam" id="PF04775">
    <property type="entry name" value="Bile_Hydr_Trans"/>
    <property type="match status" value="1"/>
</dbReference>
<evidence type="ECO:0000259" key="4">
    <source>
        <dbReference type="Pfam" id="PF08840"/>
    </source>
</evidence>
<comment type="caution">
    <text evidence="5">The sequence shown here is derived from an EMBL/GenBank/DDBJ whole genome shotgun (WGS) entry which is preliminary data.</text>
</comment>
<evidence type="ECO:0000313" key="5">
    <source>
        <dbReference type="EMBL" id="PRH77911.1"/>
    </source>
</evidence>
<dbReference type="SUPFAM" id="SSF53474">
    <property type="entry name" value="alpha/beta-Hydrolases"/>
    <property type="match status" value="1"/>
</dbReference>
<evidence type="ECO:0000256" key="2">
    <source>
        <dbReference type="PIRSR" id="PIRSR016521-1"/>
    </source>
</evidence>
<feature type="domain" description="Acyl-CoA thioester hydrolase/bile acid-CoA amino acid N-acetyltransferase" evidence="3">
    <location>
        <begin position="54"/>
        <end position="172"/>
    </location>
</feature>
<evidence type="ECO:0000259" key="3">
    <source>
        <dbReference type="Pfam" id="PF04775"/>
    </source>
</evidence>
<accession>A0A2S9PU22</accession>
<sequence>MDALRRSAEPLSRVRALSGQSGDAAALGRGQRVLRDYGDRVELLLSTDGVLIDEVPRLIVRGLPARLEVTVRVEVIDAVGIRWESVTGYRADSTGTVNAATSAPVSGGYEGVDATGPWWSMRPSLDPGRPAIAFTAPDTALTWSVSCRTPSGQSVRQEIVRRWCAQGVVRSEATTAGMRSVRFSPVEGTAARPIVVLVPGTTGVEAVTPTAALLASRCGFDTVVLGYASDPGRASALVEVPLESIAQQVAELARGRRVGVVAYSVGTGGALAALAYCGIRVDAVVAIAPTHVIWQALREGGPPPKTSAWSQAGQPMPYVPVRGELLLPQIAGHALARVLHRRSASSQALGLRRAYAAGLRDTSAVARAVIPVERISAPLMAVAGDADAMWPAAQMAQALLDRRRDRGREDSLLVLPGAGHFLRPPVTPTTVDRSADLISGGTAAANAGAQQTAWTAMTTFLLRHLPASPHPGP</sequence>
<proteinExistence type="inferred from homology"/>
<dbReference type="PIRSF" id="PIRSF016521">
    <property type="entry name" value="Acyl-CoA_hydro"/>
    <property type="match status" value="1"/>
</dbReference>
<dbReference type="PANTHER" id="PTHR10824:SF4">
    <property type="entry name" value="ACYL-COENZYME A THIOESTERASE 1-LIKE"/>
    <property type="match status" value="1"/>
</dbReference>
<dbReference type="InterPro" id="IPR042490">
    <property type="entry name" value="Thio_Ohase/BAAT_N"/>
</dbReference>
<gene>
    <name evidence="5" type="ORF">C6N75_18000</name>
</gene>
<dbReference type="GO" id="GO:0047617">
    <property type="term" value="F:fatty acyl-CoA hydrolase activity"/>
    <property type="evidence" value="ECO:0007669"/>
    <property type="project" value="TreeGrafter"/>
</dbReference>
<dbReference type="AlphaFoldDB" id="A0A2S9PU22"/>
<dbReference type="InterPro" id="IPR014940">
    <property type="entry name" value="BAAT_C"/>
</dbReference>
<reference evidence="5 6" key="1">
    <citation type="submission" date="2018-03" db="EMBL/GenBank/DDBJ databases">
        <title>Novel Streptomyces sp. from soil.</title>
        <authorList>
            <person name="Tan G.Y.A."/>
            <person name="Lee Z.Y."/>
        </authorList>
    </citation>
    <scope>NUCLEOTIDE SEQUENCE [LARGE SCALE GENOMIC DNA]</scope>
    <source>
        <strain evidence="5 6">ST5x</strain>
    </source>
</reference>
<name>A0A2S9PU22_9ACTN</name>
<dbReference type="GO" id="GO:0006631">
    <property type="term" value="P:fatty acid metabolic process"/>
    <property type="evidence" value="ECO:0007669"/>
    <property type="project" value="TreeGrafter"/>
</dbReference>
<dbReference type="InterPro" id="IPR006862">
    <property type="entry name" value="Thio_Ohase/aa_AcTrfase"/>
</dbReference>
<dbReference type="InterPro" id="IPR029058">
    <property type="entry name" value="AB_hydrolase_fold"/>
</dbReference>
<protein>
    <submittedName>
        <fullName evidence="5">Uncharacterized protein</fullName>
    </submittedName>
</protein>
<dbReference type="Gene3D" id="2.60.40.2240">
    <property type="entry name" value="Acyl-CoA thioester hydrolase/BAAT N-terminal domain"/>
    <property type="match status" value="1"/>
</dbReference>
<comment type="similarity">
    <text evidence="1">Belongs to the C/M/P thioester hydrolase family.</text>
</comment>
<dbReference type="InterPro" id="IPR016662">
    <property type="entry name" value="Acyl-CoA_thioEstase_long-chain"/>
</dbReference>
<feature type="domain" description="BAAT/Acyl-CoA thioester hydrolase C-terminal" evidence="4">
    <location>
        <begin position="366"/>
        <end position="465"/>
    </location>
</feature>
<feature type="active site" description="Charge relay system" evidence="2">
    <location>
        <position position="387"/>
    </location>
</feature>
<dbReference type="GO" id="GO:0006637">
    <property type="term" value="P:acyl-CoA metabolic process"/>
    <property type="evidence" value="ECO:0007669"/>
    <property type="project" value="InterPro"/>
</dbReference>
<dbReference type="Proteomes" id="UP000239322">
    <property type="component" value="Unassembled WGS sequence"/>
</dbReference>
<dbReference type="Pfam" id="PF08840">
    <property type="entry name" value="BAAT_C"/>
    <property type="match status" value="1"/>
</dbReference>
<feature type="active site" description="Charge relay system" evidence="2">
    <location>
        <position position="420"/>
    </location>
</feature>
<evidence type="ECO:0000313" key="6">
    <source>
        <dbReference type="Proteomes" id="UP000239322"/>
    </source>
</evidence>
<dbReference type="Gene3D" id="3.40.50.1820">
    <property type="entry name" value="alpha/beta hydrolase"/>
    <property type="match status" value="1"/>
</dbReference>
<dbReference type="EMBL" id="PVLV01000270">
    <property type="protein sequence ID" value="PRH77911.1"/>
    <property type="molecule type" value="Genomic_DNA"/>
</dbReference>